<evidence type="ECO:0000256" key="3">
    <source>
        <dbReference type="ARBA" id="ARBA00022538"/>
    </source>
</evidence>
<feature type="transmembrane region" description="Helical" evidence="13">
    <location>
        <begin position="278"/>
        <end position="301"/>
    </location>
</feature>
<dbReference type="Pfam" id="PF00520">
    <property type="entry name" value="Ion_trans"/>
    <property type="match status" value="1"/>
</dbReference>
<dbReference type="InterPro" id="IPR003972">
    <property type="entry name" value="K_chnl_volt-dep_Kv1"/>
</dbReference>
<dbReference type="Proteomes" id="UP000663844">
    <property type="component" value="Unassembled WGS sequence"/>
</dbReference>
<organism evidence="15 17">
    <name type="scientific">Adineta steineri</name>
    <dbReference type="NCBI Taxonomy" id="433720"/>
    <lineage>
        <taxon>Eukaryota</taxon>
        <taxon>Metazoa</taxon>
        <taxon>Spiralia</taxon>
        <taxon>Gnathifera</taxon>
        <taxon>Rotifera</taxon>
        <taxon>Eurotatoria</taxon>
        <taxon>Bdelloidea</taxon>
        <taxon>Adinetida</taxon>
        <taxon>Adinetidae</taxon>
        <taxon>Adineta</taxon>
    </lineage>
</organism>
<evidence type="ECO:0000256" key="10">
    <source>
        <dbReference type="ARBA" id="ARBA00023136"/>
    </source>
</evidence>
<feature type="transmembrane region" description="Helical" evidence="13">
    <location>
        <begin position="446"/>
        <end position="471"/>
    </location>
</feature>
<name>A0A813MQL9_9BILA</name>
<keyword evidence="9" id="KW-0406">Ion transport</keyword>
<keyword evidence="6" id="KW-0851">Voltage-gated channel</keyword>
<evidence type="ECO:0000256" key="1">
    <source>
        <dbReference type="ARBA" id="ARBA00004141"/>
    </source>
</evidence>
<dbReference type="Proteomes" id="UP000663845">
    <property type="component" value="Unassembled WGS sequence"/>
</dbReference>
<dbReference type="InterPro" id="IPR003131">
    <property type="entry name" value="T1-type_BTB"/>
</dbReference>
<evidence type="ECO:0000256" key="7">
    <source>
        <dbReference type="ARBA" id="ARBA00022958"/>
    </source>
</evidence>
<proteinExistence type="predicted"/>
<dbReference type="GO" id="GO:0005251">
    <property type="term" value="F:delayed rectifier potassium channel activity"/>
    <property type="evidence" value="ECO:0007669"/>
    <property type="project" value="TreeGrafter"/>
</dbReference>
<sequence>MQQQQQQLKVQEQKDDVKDTKRSKSLLPSLPIEYENILSKASPRRLSARFNRPSSLTDIKRGEALRVVPLNNNDDLLEIRSNKQYGKSISVDSEESSIVTLNISGNRFQTYLSTLELYPDTLLGDKKKRKRFWNSKTEEYFFDRNRSCFEAILYYYQSNGNVRRPESVPIDTFIEEVTFFQLGEEVAKKIRETENIKPVEEVLMPHMLWRRYLWFYLEFPQHSLPARIIMLTSTLFTILSCVTLAIESLPAYTNRWDNICKAQANISLNATYTPRCAALFYSPFFIVQTVCVVFFTTEFFLRIISTPSYRRFLLSFFNWIDLGAIIPYYVFLVIQLADKDIGLNTNAVLSIRLLRVLRFSRIFKIYLVFKRLKSLRVLSATVKESLIDFVIMVTIVALLGFLFGAAVYFAEQNANGDVFDSIPKAVYWGIITMTGVGYGDMVPITYLGRIITCLCALSGPATMGMLISVFVDRYQRVYNRKMYIWESEAPPTDIDLIHEHDPDDDDDTKSVTSSQKAGRRRPISEVISHSLSSLHDKIKHDHHHQHHSLSEAYDLQLIVSFNNKKNNKGNDATDHLVTMMKKKLTEAVSTVDIDVNLKLIDHDSKELWKISSVDSSLPFTPTIIVSSDVDDTYFSHI</sequence>
<feature type="compositionally biased region" description="Low complexity" evidence="12">
    <location>
        <begin position="1"/>
        <end position="10"/>
    </location>
</feature>
<comment type="caution">
    <text evidence="15">The sequence shown here is derived from an EMBL/GenBank/DDBJ whole genome shotgun (WGS) entry which is preliminary data.</text>
</comment>
<keyword evidence="4 13" id="KW-0812">Transmembrane</keyword>
<evidence type="ECO:0000256" key="6">
    <source>
        <dbReference type="ARBA" id="ARBA00022882"/>
    </source>
</evidence>
<evidence type="ECO:0000256" key="9">
    <source>
        <dbReference type="ARBA" id="ARBA00023065"/>
    </source>
</evidence>
<feature type="region of interest" description="Disordered" evidence="12">
    <location>
        <begin position="1"/>
        <end position="25"/>
    </location>
</feature>
<feature type="transmembrane region" description="Helical" evidence="13">
    <location>
        <begin position="313"/>
        <end position="337"/>
    </location>
</feature>
<dbReference type="InterPro" id="IPR027359">
    <property type="entry name" value="Volt_channel_dom_sf"/>
</dbReference>
<dbReference type="GO" id="GO:0001508">
    <property type="term" value="P:action potential"/>
    <property type="evidence" value="ECO:0007669"/>
    <property type="project" value="TreeGrafter"/>
</dbReference>
<evidence type="ECO:0000313" key="17">
    <source>
        <dbReference type="Proteomes" id="UP000663845"/>
    </source>
</evidence>
<accession>A0A813MQL9</accession>
<feature type="region of interest" description="Disordered" evidence="12">
    <location>
        <begin position="495"/>
        <end position="522"/>
    </location>
</feature>
<evidence type="ECO:0000256" key="8">
    <source>
        <dbReference type="ARBA" id="ARBA00022989"/>
    </source>
</evidence>
<dbReference type="PRINTS" id="PR00169">
    <property type="entry name" value="KCHANNEL"/>
</dbReference>
<dbReference type="GO" id="GO:0008076">
    <property type="term" value="C:voltage-gated potassium channel complex"/>
    <property type="evidence" value="ECO:0007669"/>
    <property type="project" value="InterPro"/>
</dbReference>
<keyword evidence="11" id="KW-0407">Ion channel</keyword>
<dbReference type="SMART" id="SM00225">
    <property type="entry name" value="BTB"/>
    <property type="match status" value="1"/>
</dbReference>
<dbReference type="InterPro" id="IPR005821">
    <property type="entry name" value="Ion_trans_dom"/>
</dbReference>
<reference evidence="15" key="1">
    <citation type="submission" date="2021-02" db="EMBL/GenBank/DDBJ databases">
        <authorList>
            <person name="Nowell W R."/>
        </authorList>
    </citation>
    <scope>NUCLEOTIDE SEQUENCE</scope>
</reference>
<dbReference type="AlphaFoldDB" id="A0A813MQL9"/>
<dbReference type="Gene3D" id="1.10.287.70">
    <property type="match status" value="1"/>
</dbReference>
<dbReference type="PANTHER" id="PTHR11537">
    <property type="entry name" value="VOLTAGE-GATED POTASSIUM CHANNEL"/>
    <property type="match status" value="1"/>
</dbReference>
<evidence type="ECO:0000256" key="11">
    <source>
        <dbReference type="ARBA" id="ARBA00023303"/>
    </source>
</evidence>
<gene>
    <name evidence="15" type="ORF">JYZ213_LOCUS585</name>
    <name evidence="16" type="ORF">OXD698_LOCUS13674</name>
</gene>
<dbReference type="Pfam" id="PF02214">
    <property type="entry name" value="BTB_2"/>
    <property type="match status" value="1"/>
</dbReference>
<evidence type="ECO:0000256" key="4">
    <source>
        <dbReference type="ARBA" id="ARBA00022692"/>
    </source>
</evidence>
<feature type="domain" description="BTB" evidence="14">
    <location>
        <begin position="97"/>
        <end position="197"/>
    </location>
</feature>
<dbReference type="PRINTS" id="PR01496">
    <property type="entry name" value="SHAKERCHANEL"/>
</dbReference>
<dbReference type="Gene3D" id="3.30.710.10">
    <property type="entry name" value="Potassium Channel Kv1.1, Chain A"/>
    <property type="match status" value="1"/>
</dbReference>
<keyword evidence="3" id="KW-0633">Potassium transport</keyword>
<keyword evidence="10 13" id="KW-0472">Membrane</keyword>
<keyword evidence="5" id="KW-0631">Potassium channel</keyword>
<dbReference type="SUPFAM" id="SSF54695">
    <property type="entry name" value="POZ domain"/>
    <property type="match status" value="1"/>
</dbReference>
<evidence type="ECO:0000259" key="14">
    <source>
        <dbReference type="SMART" id="SM00225"/>
    </source>
</evidence>
<feature type="transmembrane region" description="Helical" evidence="13">
    <location>
        <begin position="389"/>
        <end position="410"/>
    </location>
</feature>
<evidence type="ECO:0000256" key="2">
    <source>
        <dbReference type="ARBA" id="ARBA00022448"/>
    </source>
</evidence>
<evidence type="ECO:0000256" key="12">
    <source>
        <dbReference type="SAM" id="MobiDB-lite"/>
    </source>
</evidence>
<evidence type="ECO:0000256" key="13">
    <source>
        <dbReference type="SAM" id="Phobius"/>
    </source>
</evidence>
<keyword evidence="8 13" id="KW-1133">Transmembrane helix</keyword>
<feature type="transmembrane region" description="Helical" evidence="13">
    <location>
        <begin position="228"/>
        <end position="246"/>
    </location>
</feature>
<dbReference type="InterPro" id="IPR000210">
    <property type="entry name" value="BTB/POZ_dom"/>
</dbReference>
<keyword evidence="2" id="KW-0813">Transport</keyword>
<dbReference type="InterPro" id="IPR028325">
    <property type="entry name" value="VG_K_chnl"/>
</dbReference>
<dbReference type="PANTHER" id="PTHR11537:SF113">
    <property type="entry name" value="POTASSIUM VOLTAGE-GATED CHANNEL PROTEIN SHAKER"/>
    <property type="match status" value="1"/>
</dbReference>
<evidence type="ECO:0000313" key="16">
    <source>
        <dbReference type="EMBL" id="CAF3721530.1"/>
    </source>
</evidence>
<dbReference type="Gene3D" id="1.20.120.350">
    <property type="entry name" value="Voltage-gated potassium channels. Chain C"/>
    <property type="match status" value="1"/>
</dbReference>
<evidence type="ECO:0000313" key="15">
    <source>
        <dbReference type="EMBL" id="CAF0723935.1"/>
    </source>
</evidence>
<dbReference type="InterPro" id="IPR011333">
    <property type="entry name" value="SKP1/BTB/POZ_sf"/>
</dbReference>
<evidence type="ECO:0000256" key="5">
    <source>
        <dbReference type="ARBA" id="ARBA00022826"/>
    </source>
</evidence>
<protein>
    <recommendedName>
        <fullName evidence="14">BTB domain-containing protein</fullName>
    </recommendedName>
</protein>
<dbReference type="SUPFAM" id="SSF81324">
    <property type="entry name" value="Voltage-gated potassium channels"/>
    <property type="match status" value="1"/>
</dbReference>
<dbReference type="EMBL" id="CAJNOG010000002">
    <property type="protein sequence ID" value="CAF0723935.1"/>
    <property type="molecule type" value="Genomic_DNA"/>
</dbReference>
<keyword evidence="7" id="KW-0630">Potassium</keyword>
<dbReference type="GO" id="GO:0051260">
    <property type="term" value="P:protein homooligomerization"/>
    <property type="evidence" value="ECO:0007669"/>
    <property type="project" value="InterPro"/>
</dbReference>
<dbReference type="EMBL" id="CAJOAZ010000839">
    <property type="protein sequence ID" value="CAF3721530.1"/>
    <property type="molecule type" value="Genomic_DNA"/>
</dbReference>
<comment type="subcellular location">
    <subcellularLocation>
        <location evidence="1">Membrane</location>
        <topology evidence="1">Multi-pass membrane protein</topology>
    </subcellularLocation>
</comment>
<feature type="compositionally biased region" description="Basic and acidic residues" evidence="12">
    <location>
        <begin position="11"/>
        <end position="22"/>
    </location>
</feature>